<evidence type="ECO:0000256" key="5">
    <source>
        <dbReference type="PROSITE-ProRule" id="PRU00282"/>
    </source>
</evidence>
<dbReference type="GO" id="GO:0016020">
    <property type="term" value="C:membrane"/>
    <property type="evidence" value="ECO:0007669"/>
    <property type="project" value="UniProtKB-SubCell"/>
</dbReference>
<evidence type="ECO:0000313" key="7">
    <source>
        <dbReference type="EMBL" id="TYG54801.1"/>
    </source>
</evidence>
<reference evidence="7 8" key="1">
    <citation type="submission" date="2019-06" db="EMBL/GenBank/DDBJ databases">
        <title>WGS assembly of Gossypium darwinii.</title>
        <authorList>
            <person name="Chen Z.J."/>
            <person name="Sreedasyam A."/>
            <person name="Ando A."/>
            <person name="Song Q."/>
            <person name="De L."/>
            <person name="Hulse-Kemp A."/>
            <person name="Ding M."/>
            <person name="Ye W."/>
            <person name="Kirkbride R."/>
            <person name="Jenkins J."/>
            <person name="Plott C."/>
            <person name="Lovell J."/>
            <person name="Lin Y.-M."/>
            <person name="Vaughn R."/>
            <person name="Liu B."/>
            <person name="Li W."/>
            <person name="Simpson S."/>
            <person name="Scheffler B."/>
            <person name="Saski C."/>
            <person name="Grover C."/>
            <person name="Hu G."/>
            <person name="Conover J."/>
            <person name="Carlson J."/>
            <person name="Shu S."/>
            <person name="Boston L."/>
            <person name="Williams M."/>
            <person name="Peterson D."/>
            <person name="Mcgee K."/>
            <person name="Jones D."/>
            <person name="Wendel J."/>
            <person name="Stelly D."/>
            <person name="Grimwood J."/>
            <person name="Schmutz J."/>
        </authorList>
    </citation>
    <scope>NUCLEOTIDE SEQUENCE [LARGE SCALE GENOMIC DNA]</scope>
    <source>
        <strain evidence="7">1808015.09</strain>
    </source>
</reference>
<name>A0A5D2BBS2_GOSDA</name>
<keyword evidence="4 5" id="KW-0472">Membrane</keyword>
<dbReference type="SUPFAM" id="SSF103506">
    <property type="entry name" value="Mitochondrial carrier"/>
    <property type="match status" value="1"/>
</dbReference>
<evidence type="ECO:0000256" key="6">
    <source>
        <dbReference type="RuleBase" id="RU000488"/>
    </source>
</evidence>
<protein>
    <submittedName>
        <fullName evidence="7">Uncharacterized protein</fullName>
    </submittedName>
</protein>
<evidence type="ECO:0000256" key="3">
    <source>
        <dbReference type="ARBA" id="ARBA00022737"/>
    </source>
</evidence>
<dbReference type="PANTHER" id="PTHR24089">
    <property type="entry name" value="SOLUTE CARRIER FAMILY 25"/>
    <property type="match status" value="1"/>
</dbReference>
<sequence length="132" mass="14279">MASLEIIKLQALVSIGKDDGIKGYWKGNLPQVIRVVPYSAVQLFAYETYKKLFTGKDGELSVLERLAAGACAGMASTFVNGSIINLKFACSSGFLRVNQTRETLGQWCVVFMSFGVKEMDLGEDVDAVDGGL</sequence>
<dbReference type="Proteomes" id="UP000323506">
    <property type="component" value="Chromosome D09"/>
</dbReference>
<organism evidence="7 8">
    <name type="scientific">Gossypium darwinii</name>
    <name type="common">Darwin's cotton</name>
    <name type="synonym">Gossypium barbadense var. darwinii</name>
    <dbReference type="NCBI Taxonomy" id="34276"/>
    <lineage>
        <taxon>Eukaryota</taxon>
        <taxon>Viridiplantae</taxon>
        <taxon>Streptophyta</taxon>
        <taxon>Embryophyta</taxon>
        <taxon>Tracheophyta</taxon>
        <taxon>Spermatophyta</taxon>
        <taxon>Magnoliopsida</taxon>
        <taxon>eudicotyledons</taxon>
        <taxon>Gunneridae</taxon>
        <taxon>Pentapetalae</taxon>
        <taxon>rosids</taxon>
        <taxon>malvids</taxon>
        <taxon>Malvales</taxon>
        <taxon>Malvaceae</taxon>
        <taxon>Malvoideae</taxon>
        <taxon>Gossypium</taxon>
    </lineage>
</organism>
<keyword evidence="8" id="KW-1185">Reference proteome</keyword>
<dbReference type="PROSITE" id="PS50920">
    <property type="entry name" value="SOLCAR"/>
    <property type="match status" value="1"/>
</dbReference>
<dbReference type="EMBL" id="CM017709">
    <property type="protein sequence ID" value="TYG54801.1"/>
    <property type="molecule type" value="Genomic_DNA"/>
</dbReference>
<keyword evidence="6" id="KW-0813">Transport</keyword>
<dbReference type="AlphaFoldDB" id="A0A5D2BBS2"/>
<dbReference type="Gene3D" id="1.50.40.10">
    <property type="entry name" value="Mitochondrial carrier domain"/>
    <property type="match status" value="1"/>
</dbReference>
<proteinExistence type="inferred from homology"/>
<accession>A0A5D2BBS2</accession>
<gene>
    <name evidence="7" type="ORF">ES288_D09G220200v1</name>
</gene>
<evidence type="ECO:0000256" key="2">
    <source>
        <dbReference type="ARBA" id="ARBA00022692"/>
    </source>
</evidence>
<dbReference type="InterPro" id="IPR018108">
    <property type="entry name" value="MCP_transmembrane"/>
</dbReference>
<dbReference type="InterPro" id="IPR023395">
    <property type="entry name" value="MCP_dom_sf"/>
</dbReference>
<evidence type="ECO:0000313" key="8">
    <source>
        <dbReference type="Proteomes" id="UP000323506"/>
    </source>
</evidence>
<comment type="similarity">
    <text evidence="6">Belongs to the mitochondrial carrier (TC 2.A.29) family.</text>
</comment>
<keyword evidence="3" id="KW-0677">Repeat</keyword>
<comment type="subcellular location">
    <subcellularLocation>
        <location evidence="1">Membrane</location>
        <topology evidence="1">Multi-pass membrane protein</topology>
    </subcellularLocation>
</comment>
<feature type="repeat" description="Solcar" evidence="5">
    <location>
        <begin position="1"/>
        <end position="52"/>
    </location>
</feature>
<evidence type="ECO:0000256" key="4">
    <source>
        <dbReference type="ARBA" id="ARBA00023136"/>
    </source>
</evidence>
<keyword evidence="2 5" id="KW-0812">Transmembrane</keyword>
<evidence type="ECO:0000256" key="1">
    <source>
        <dbReference type="ARBA" id="ARBA00004141"/>
    </source>
</evidence>
<dbReference type="Pfam" id="PF00153">
    <property type="entry name" value="Mito_carr"/>
    <property type="match status" value="1"/>
</dbReference>